<gene>
    <name evidence="1" type="ORF">DENIS_1521</name>
</gene>
<proteinExistence type="predicted"/>
<dbReference type="EMBL" id="BEXT01000001">
    <property type="protein sequence ID" value="GBC60564.1"/>
    <property type="molecule type" value="Genomic_DNA"/>
</dbReference>
<organism evidence="1 2">
    <name type="scientific">Desulfonema ishimotonii</name>
    <dbReference type="NCBI Taxonomy" id="45657"/>
    <lineage>
        <taxon>Bacteria</taxon>
        <taxon>Pseudomonadati</taxon>
        <taxon>Thermodesulfobacteriota</taxon>
        <taxon>Desulfobacteria</taxon>
        <taxon>Desulfobacterales</taxon>
        <taxon>Desulfococcaceae</taxon>
        <taxon>Desulfonema</taxon>
    </lineage>
</organism>
<dbReference type="AlphaFoldDB" id="A0A401FUD7"/>
<comment type="caution">
    <text evidence="1">The sequence shown here is derived from an EMBL/GenBank/DDBJ whole genome shotgun (WGS) entry which is preliminary data.</text>
</comment>
<name>A0A401FUD7_9BACT</name>
<evidence type="ECO:0000313" key="2">
    <source>
        <dbReference type="Proteomes" id="UP000288096"/>
    </source>
</evidence>
<protein>
    <recommendedName>
        <fullName evidence="3">4-aminobutyrate aminotransferase</fullName>
    </recommendedName>
</protein>
<evidence type="ECO:0000313" key="1">
    <source>
        <dbReference type="EMBL" id="GBC60564.1"/>
    </source>
</evidence>
<reference evidence="2" key="2">
    <citation type="submission" date="2019-01" db="EMBL/GenBank/DDBJ databases">
        <title>Genome sequence of Desulfonema ishimotonii strain Tokyo 01.</title>
        <authorList>
            <person name="Fukui M."/>
        </authorList>
    </citation>
    <scope>NUCLEOTIDE SEQUENCE [LARGE SCALE GENOMIC DNA]</scope>
    <source>
        <strain evidence="2">Tokyo 01</strain>
    </source>
</reference>
<evidence type="ECO:0008006" key="3">
    <source>
        <dbReference type="Google" id="ProtNLM"/>
    </source>
</evidence>
<dbReference type="Proteomes" id="UP000288096">
    <property type="component" value="Unassembled WGS sequence"/>
</dbReference>
<accession>A0A401FUD7</accession>
<dbReference type="OrthoDB" id="9768066at2"/>
<dbReference type="RefSeq" id="WP_124327963.1">
    <property type="nucleotide sequence ID" value="NZ_BEXT01000001.1"/>
</dbReference>
<keyword evidence="2" id="KW-1185">Reference proteome</keyword>
<reference evidence="2" key="1">
    <citation type="submission" date="2017-11" db="EMBL/GenBank/DDBJ databases">
        <authorList>
            <person name="Watanabe M."/>
            <person name="Kojima H."/>
        </authorList>
    </citation>
    <scope>NUCLEOTIDE SEQUENCE [LARGE SCALE GENOMIC DNA]</scope>
    <source>
        <strain evidence="2">Tokyo 01</strain>
    </source>
</reference>
<dbReference type="Pfam" id="PF18934">
    <property type="entry name" value="DUF5682"/>
    <property type="match status" value="1"/>
</dbReference>
<dbReference type="InterPro" id="IPR043737">
    <property type="entry name" value="DUF5682"/>
</dbReference>
<sequence>MARLDAVPASSALRLIPIRHHSPACAEHIQTLIRRDKPEIILIEGPSDAGDLIPFLARSAPPVAIYAYFVDRKGRWAEPVLSGESARYRCFYPFADFSPEWAAIRAGTKARARIRFIDLPYRAMLAAGQGRKEDLTGHDTSMLSDRHMAEADVTRRLVEKSRCRDFNEWWDRAFESGGRDRDADAFFRELLAFVMLLRDPAAPSDSETEGREQFMAARIREALGESDRVMVITGGYHTEALARHLSQPADSPSPEPPEGEGGVYLVPYSLHRLDTANGYAAGIPDCGYYQRLRAVTEKGHENPHRTVAEQLAVEIGGELRRRGESVSFSESLEAVVLSQRLGQLRGVCPGRSEILDAMETAFVRGELAEAGGMRQIIREMITPDKTGKLPKGLPVAPIVEDFRHTCAAFRLPLQWGDPKARYLDIYRSERHRQISRFFHQLAFLEVPYATHRAGPDFAAGSDLNRVREIWEVQWQSETEAFLTEQMRYGGMLRDAALSLLTERLESETGGPGAVALLISALMMGLHPILERILQPIADWLVKEGDFVRLITGLRGLYVAHTARNVLETEAIPRFPFLLEQGFQRACAGLTWIGETDEERLSEVSRGMADLNGFGLRGEPWADDALFIRSITPLCEATAPPVIRGTASGILISRKIWGREEAKAALRHVCDQAWHDAEALGGFLAGFLLVARGALIRNPDLAGEMSKTLGAWDEEIFINALPALRLAFTHLTPRETRELARTIGGLTGRKENFLNRPLEWSPDDLRIMARLREQVDASLVPWGIGEIPEDSDEK</sequence>